<keyword evidence="4" id="KW-0804">Transcription</keyword>
<dbReference type="NCBIfam" id="NF009180">
    <property type="entry name" value="PRK12528.1"/>
    <property type="match status" value="1"/>
</dbReference>
<name>A0A5C4NX53_9BURK</name>
<feature type="domain" description="RNA polymerase sigma factor 70 region 4 type 2" evidence="6">
    <location>
        <begin position="133"/>
        <end position="185"/>
    </location>
</feature>
<keyword evidence="3" id="KW-0731">Sigma factor</keyword>
<dbReference type="InterPro" id="IPR036388">
    <property type="entry name" value="WH-like_DNA-bd_sf"/>
</dbReference>
<evidence type="ECO:0000313" key="7">
    <source>
        <dbReference type="EMBL" id="TNC78118.1"/>
    </source>
</evidence>
<dbReference type="SUPFAM" id="SSF88659">
    <property type="entry name" value="Sigma3 and sigma4 domains of RNA polymerase sigma factors"/>
    <property type="match status" value="1"/>
</dbReference>
<dbReference type="PANTHER" id="PTHR43133:SF63">
    <property type="entry name" value="RNA POLYMERASE SIGMA FACTOR FECI-RELATED"/>
    <property type="match status" value="1"/>
</dbReference>
<dbReference type="EMBL" id="VDGE01000001">
    <property type="protein sequence ID" value="TNC78118.1"/>
    <property type="molecule type" value="Genomic_DNA"/>
</dbReference>
<dbReference type="PANTHER" id="PTHR43133">
    <property type="entry name" value="RNA POLYMERASE ECF-TYPE SIGMA FACTO"/>
    <property type="match status" value="1"/>
</dbReference>
<dbReference type="AlphaFoldDB" id="A0A5C4NX53"/>
<comment type="similarity">
    <text evidence="1">Belongs to the sigma-70 factor family. ECF subfamily.</text>
</comment>
<comment type="caution">
    <text evidence="7">The sequence shown here is derived from an EMBL/GenBank/DDBJ whole genome shotgun (WGS) entry which is preliminary data.</text>
</comment>
<dbReference type="Proteomes" id="UP000305681">
    <property type="component" value="Unassembled WGS sequence"/>
</dbReference>
<dbReference type="Pfam" id="PF04542">
    <property type="entry name" value="Sigma70_r2"/>
    <property type="match status" value="1"/>
</dbReference>
<evidence type="ECO:0000313" key="8">
    <source>
        <dbReference type="Proteomes" id="UP000305681"/>
    </source>
</evidence>
<dbReference type="Pfam" id="PF08281">
    <property type="entry name" value="Sigma70_r4_2"/>
    <property type="match status" value="1"/>
</dbReference>
<dbReference type="Gene3D" id="1.10.1740.10">
    <property type="match status" value="1"/>
</dbReference>
<dbReference type="SUPFAM" id="SSF88946">
    <property type="entry name" value="Sigma2 domain of RNA polymerase sigma factors"/>
    <property type="match status" value="1"/>
</dbReference>
<organism evidence="7 8">
    <name type="scientific">Janthinobacterium lividum</name>
    <dbReference type="NCBI Taxonomy" id="29581"/>
    <lineage>
        <taxon>Bacteria</taxon>
        <taxon>Pseudomonadati</taxon>
        <taxon>Pseudomonadota</taxon>
        <taxon>Betaproteobacteria</taxon>
        <taxon>Burkholderiales</taxon>
        <taxon>Oxalobacteraceae</taxon>
        <taxon>Janthinobacterium</taxon>
    </lineage>
</organism>
<dbReference type="InterPro" id="IPR007627">
    <property type="entry name" value="RNA_pol_sigma70_r2"/>
</dbReference>
<dbReference type="GO" id="GO:0003677">
    <property type="term" value="F:DNA binding"/>
    <property type="evidence" value="ECO:0007669"/>
    <property type="project" value="InterPro"/>
</dbReference>
<evidence type="ECO:0000256" key="2">
    <source>
        <dbReference type="ARBA" id="ARBA00023015"/>
    </source>
</evidence>
<dbReference type="InterPro" id="IPR039425">
    <property type="entry name" value="RNA_pol_sigma-70-like"/>
</dbReference>
<protein>
    <submittedName>
        <fullName evidence="7">Sigma-70 family RNA polymerase sigma factor</fullName>
    </submittedName>
</protein>
<dbReference type="InterPro" id="IPR014284">
    <property type="entry name" value="RNA_pol_sigma-70_dom"/>
</dbReference>
<evidence type="ECO:0000256" key="1">
    <source>
        <dbReference type="ARBA" id="ARBA00010641"/>
    </source>
</evidence>
<dbReference type="GO" id="GO:0006352">
    <property type="term" value="P:DNA-templated transcription initiation"/>
    <property type="evidence" value="ECO:0007669"/>
    <property type="project" value="InterPro"/>
</dbReference>
<evidence type="ECO:0000259" key="6">
    <source>
        <dbReference type="Pfam" id="PF08281"/>
    </source>
</evidence>
<evidence type="ECO:0000259" key="5">
    <source>
        <dbReference type="Pfam" id="PF04542"/>
    </source>
</evidence>
<dbReference type="InterPro" id="IPR013324">
    <property type="entry name" value="RNA_pol_sigma_r3/r4-like"/>
</dbReference>
<sequence>MICDNENYYQLAAPCLARIGVPVNIAQSSESIAGIYSHHHGWLMRWLRAKLQCADHAADLAHDTFVRLLMAPPENRQTLREPRAYLTTVAQRLLIDHYRRLSLEQAWLETLAQQPELLMQSPEERLLVRETLQRIDAMLDGLPPLVRSAFLLAHVDGLGYGEIARRLAVSERSIKRYMVQAFERCILLIL</sequence>
<gene>
    <name evidence="7" type="ORF">FHI69_02120</name>
</gene>
<dbReference type="GO" id="GO:0016987">
    <property type="term" value="F:sigma factor activity"/>
    <property type="evidence" value="ECO:0007669"/>
    <property type="project" value="UniProtKB-KW"/>
</dbReference>
<keyword evidence="2" id="KW-0805">Transcription regulation</keyword>
<dbReference type="NCBIfam" id="TIGR02937">
    <property type="entry name" value="sigma70-ECF"/>
    <property type="match status" value="1"/>
</dbReference>
<feature type="domain" description="RNA polymerase sigma-70 region 2" evidence="5">
    <location>
        <begin position="35"/>
        <end position="101"/>
    </location>
</feature>
<proteinExistence type="inferred from homology"/>
<dbReference type="InterPro" id="IPR013325">
    <property type="entry name" value="RNA_pol_sigma_r2"/>
</dbReference>
<evidence type="ECO:0000256" key="3">
    <source>
        <dbReference type="ARBA" id="ARBA00023082"/>
    </source>
</evidence>
<reference evidence="7 8" key="1">
    <citation type="submission" date="2019-06" db="EMBL/GenBank/DDBJ databases">
        <title>Genome sequence of Janthinobacterium lividum UCD_MED1.</title>
        <authorList>
            <person name="De Leon M.E."/>
            <person name="Jospin G."/>
        </authorList>
    </citation>
    <scope>NUCLEOTIDE SEQUENCE [LARGE SCALE GENOMIC DNA]</scope>
    <source>
        <strain evidence="7 8">UCD_MED1</strain>
    </source>
</reference>
<accession>A0A5C4NX53</accession>
<dbReference type="InterPro" id="IPR013249">
    <property type="entry name" value="RNA_pol_sigma70_r4_t2"/>
</dbReference>
<evidence type="ECO:0000256" key="4">
    <source>
        <dbReference type="ARBA" id="ARBA00023163"/>
    </source>
</evidence>
<dbReference type="Gene3D" id="1.10.10.10">
    <property type="entry name" value="Winged helix-like DNA-binding domain superfamily/Winged helix DNA-binding domain"/>
    <property type="match status" value="1"/>
</dbReference>